<protein>
    <submittedName>
        <fullName evidence="2">Uncharacterized protein</fullName>
    </submittedName>
</protein>
<evidence type="ECO:0000256" key="1">
    <source>
        <dbReference type="SAM" id="MobiDB-lite"/>
    </source>
</evidence>
<reference evidence="2 3" key="1">
    <citation type="submission" date="2008-04" db="EMBL/GenBank/DDBJ databases">
        <title>Genome diversity and DNA divergence of Rhizobium etli.</title>
        <authorList>
            <person name="Gonzalez V."/>
            <person name="Acosta J.L."/>
            <person name="Santamaria R.I."/>
            <person name="Bustos P."/>
            <person name="Hernandez-Gonzalez I.L."/>
            <person name="Fernandez J.L."/>
            <person name="Diaz R."/>
            <person name="Flores M."/>
            <person name="Mora J."/>
            <person name="Palacios R."/>
            <person name="Davila G."/>
        </authorList>
    </citation>
    <scope>NUCLEOTIDE SEQUENCE [LARGE SCALE GENOMIC DNA]</scope>
    <source>
        <strain evidence="2 3">CIAT 652</strain>
    </source>
</reference>
<name>B3PTP4_RHIE6</name>
<dbReference type="AlphaFoldDB" id="B3PTP4"/>
<dbReference type="EMBL" id="CP001074">
    <property type="protein sequence ID" value="ACE91881.1"/>
    <property type="molecule type" value="Genomic_DNA"/>
</dbReference>
<accession>B3PTP4</accession>
<feature type="region of interest" description="Disordered" evidence="1">
    <location>
        <begin position="65"/>
        <end position="92"/>
    </location>
</feature>
<dbReference type="HOGENOM" id="CLU_2411104_0_0_5"/>
<proteinExistence type="predicted"/>
<organism evidence="2 3">
    <name type="scientific">Rhizobium etli (strain CIAT 652)</name>
    <dbReference type="NCBI Taxonomy" id="491916"/>
    <lineage>
        <taxon>Bacteria</taxon>
        <taxon>Pseudomonadati</taxon>
        <taxon>Pseudomonadota</taxon>
        <taxon>Alphaproteobacteria</taxon>
        <taxon>Hyphomicrobiales</taxon>
        <taxon>Rhizobiaceae</taxon>
        <taxon>Rhizobium/Agrobacterium group</taxon>
        <taxon>Rhizobium</taxon>
    </lineage>
</organism>
<gene>
    <name evidence="2" type="ordered locus">RHECIAT_CH0002931</name>
</gene>
<evidence type="ECO:0000313" key="3">
    <source>
        <dbReference type="Proteomes" id="UP000008817"/>
    </source>
</evidence>
<sequence>MLACLVRHAQVVVEQRLLPAVALKDKVDPLTNPSSYRFSGAKAPGSFLLRHALTLRNFLSITSGHENGNGSYRGGKAHGQDGVTIRRQPPMR</sequence>
<dbReference type="Proteomes" id="UP000008817">
    <property type="component" value="Chromosome"/>
</dbReference>
<evidence type="ECO:0000313" key="2">
    <source>
        <dbReference type="EMBL" id="ACE91881.1"/>
    </source>
</evidence>
<dbReference type="KEGG" id="rec:RHECIAT_CH0002931"/>